<evidence type="ECO:0000256" key="2">
    <source>
        <dbReference type="ARBA" id="ARBA00022692"/>
    </source>
</evidence>
<feature type="domain" description="ABC-2 type transporter transmembrane" evidence="6">
    <location>
        <begin position="183"/>
        <end position="380"/>
    </location>
</feature>
<organism evidence="7 8">
    <name type="scientific">Sphingomonas canadensis</name>
    <dbReference type="NCBI Taxonomy" id="1219257"/>
    <lineage>
        <taxon>Bacteria</taxon>
        <taxon>Pseudomonadati</taxon>
        <taxon>Pseudomonadota</taxon>
        <taxon>Alphaproteobacteria</taxon>
        <taxon>Sphingomonadales</taxon>
        <taxon>Sphingomonadaceae</taxon>
        <taxon>Sphingomonas</taxon>
    </lineage>
</organism>
<protein>
    <submittedName>
        <fullName evidence="7">ABC transporter permease</fullName>
    </submittedName>
</protein>
<name>A0ABW3HBS6_9SPHN</name>
<dbReference type="InterPro" id="IPR013525">
    <property type="entry name" value="ABC2_TM"/>
</dbReference>
<feature type="transmembrane region" description="Helical" evidence="5">
    <location>
        <begin position="231"/>
        <end position="252"/>
    </location>
</feature>
<dbReference type="EMBL" id="JBHTJG010000004">
    <property type="protein sequence ID" value="MFD0946764.1"/>
    <property type="molecule type" value="Genomic_DNA"/>
</dbReference>
<comment type="subcellular location">
    <subcellularLocation>
        <location evidence="1">Membrane</location>
        <topology evidence="1">Multi-pass membrane protein</topology>
    </subcellularLocation>
</comment>
<evidence type="ECO:0000256" key="5">
    <source>
        <dbReference type="SAM" id="Phobius"/>
    </source>
</evidence>
<sequence>MKVFLRGMRQAFTIARRDFAATVFTPTFLLFLLAPVFMIVFALVGGMGARGAAESTDARERMVVIASSSRAAEITAIDSQLRKLFPSRGDNALPELVIEAPANDVAAQARAMFDSTEYDLTAVLHGPLERPRILRGPRDYREANYLAELAEQVLRVERSGGTQQLSQAEIAEVSRGQSSVSGRSQLAYVAVLGIFFLTLMLSGQAVGAMAEERSNKVIEVLAAAVPLESVFFGKLLGAFGTAVLFVAFWGTLLGNLPKLLPANYVSAFSELGAAVGYPLFPLLFVAYFTMAYMLLSAVFLGVGALASTQREIQMLSLPITIIQVVMLGFASYGAIAPNSWVAIAAQVFPFSSPSAMAARAANSPEIWPHVAALIWQALWVGITVTIGARVFRRGVLKSGSPRIRLRGR</sequence>
<feature type="transmembrane region" description="Helical" evidence="5">
    <location>
        <begin position="279"/>
        <end position="302"/>
    </location>
</feature>
<feature type="transmembrane region" description="Helical" evidence="5">
    <location>
        <begin position="366"/>
        <end position="388"/>
    </location>
</feature>
<proteinExistence type="predicted"/>
<comment type="caution">
    <text evidence="7">The sequence shown here is derived from an EMBL/GenBank/DDBJ whole genome shotgun (WGS) entry which is preliminary data.</text>
</comment>
<keyword evidence="4 5" id="KW-0472">Membrane</keyword>
<evidence type="ECO:0000256" key="1">
    <source>
        <dbReference type="ARBA" id="ARBA00004141"/>
    </source>
</evidence>
<feature type="transmembrane region" description="Helical" evidence="5">
    <location>
        <begin position="21"/>
        <end position="44"/>
    </location>
</feature>
<keyword evidence="2 5" id="KW-0812">Transmembrane</keyword>
<dbReference type="RefSeq" id="WP_264944142.1">
    <property type="nucleotide sequence ID" value="NZ_JAPDRA010000004.1"/>
</dbReference>
<keyword evidence="3 5" id="KW-1133">Transmembrane helix</keyword>
<evidence type="ECO:0000259" key="6">
    <source>
        <dbReference type="Pfam" id="PF12698"/>
    </source>
</evidence>
<evidence type="ECO:0000256" key="3">
    <source>
        <dbReference type="ARBA" id="ARBA00022989"/>
    </source>
</evidence>
<dbReference type="Pfam" id="PF12698">
    <property type="entry name" value="ABC2_membrane_3"/>
    <property type="match status" value="1"/>
</dbReference>
<feature type="transmembrane region" description="Helical" evidence="5">
    <location>
        <begin position="314"/>
        <end position="335"/>
    </location>
</feature>
<dbReference type="Proteomes" id="UP001596977">
    <property type="component" value="Unassembled WGS sequence"/>
</dbReference>
<evidence type="ECO:0000313" key="8">
    <source>
        <dbReference type="Proteomes" id="UP001596977"/>
    </source>
</evidence>
<evidence type="ECO:0000313" key="7">
    <source>
        <dbReference type="EMBL" id="MFD0946764.1"/>
    </source>
</evidence>
<gene>
    <name evidence="7" type="ORF">ACFQ1E_10485</name>
</gene>
<keyword evidence="8" id="KW-1185">Reference proteome</keyword>
<feature type="transmembrane region" description="Helical" evidence="5">
    <location>
        <begin position="186"/>
        <end position="210"/>
    </location>
</feature>
<accession>A0ABW3HBS6</accession>
<evidence type="ECO:0000256" key="4">
    <source>
        <dbReference type="ARBA" id="ARBA00023136"/>
    </source>
</evidence>
<reference evidence="8" key="1">
    <citation type="journal article" date="2019" name="Int. J. Syst. Evol. Microbiol.">
        <title>The Global Catalogue of Microorganisms (GCM) 10K type strain sequencing project: providing services to taxonomists for standard genome sequencing and annotation.</title>
        <authorList>
            <consortium name="The Broad Institute Genomics Platform"/>
            <consortium name="The Broad Institute Genome Sequencing Center for Infectious Disease"/>
            <person name="Wu L."/>
            <person name="Ma J."/>
        </authorList>
    </citation>
    <scope>NUCLEOTIDE SEQUENCE [LARGE SCALE GENOMIC DNA]</scope>
    <source>
        <strain evidence="8">CCUG 62982</strain>
    </source>
</reference>